<sequence length="127" mass="13927">MTMEIGIRLRLRLCLCLFFWVLNLATIIYSSTARNTFPLSASASASASAFAGNDIRKLSPRMEGRFLTIDDSGRSVRSINSASSLQMKVSSTISADHHHIGAVDILDYSEPKPNPAHDPRLAPPRLN</sequence>
<evidence type="ECO:0000313" key="1">
    <source>
        <dbReference type="EMBL" id="KAJ4725565.1"/>
    </source>
</evidence>
<dbReference type="Proteomes" id="UP001164539">
    <property type="component" value="Chromosome 2"/>
</dbReference>
<comment type="caution">
    <text evidence="1">The sequence shown here is derived from an EMBL/GenBank/DDBJ whole genome shotgun (WGS) entry which is preliminary data.</text>
</comment>
<name>A0ACC1YSH1_MELAZ</name>
<organism evidence="1 2">
    <name type="scientific">Melia azedarach</name>
    <name type="common">Chinaberry tree</name>
    <dbReference type="NCBI Taxonomy" id="155640"/>
    <lineage>
        <taxon>Eukaryota</taxon>
        <taxon>Viridiplantae</taxon>
        <taxon>Streptophyta</taxon>
        <taxon>Embryophyta</taxon>
        <taxon>Tracheophyta</taxon>
        <taxon>Spermatophyta</taxon>
        <taxon>Magnoliopsida</taxon>
        <taxon>eudicotyledons</taxon>
        <taxon>Gunneridae</taxon>
        <taxon>Pentapetalae</taxon>
        <taxon>rosids</taxon>
        <taxon>malvids</taxon>
        <taxon>Sapindales</taxon>
        <taxon>Meliaceae</taxon>
        <taxon>Melia</taxon>
    </lineage>
</organism>
<evidence type="ECO:0000313" key="2">
    <source>
        <dbReference type="Proteomes" id="UP001164539"/>
    </source>
</evidence>
<accession>A0ACC1YSH1</accession>
<keyword evidence="2" id="KW-1185">Reference proteome</keyword>
<dbReference type="EMBL" id="CM051395">
    <property type="protein sequence ID" value="KAJ4725565.1"/>
    <property type="molecule type" value="Genomic_DNA"/>
</dbReference>
<proteinExistence type="predicted"/>
<reference evidence="1 2" key="1">
    <citation type="journal article" date="2023" name="Science">
        <title>Complex scaffold remodeling in plant triterpene biosynthesis.</title>
        <authorList>
            <person name="De La Pena R."/>
            <person name="Hodgson H."/>
            <person name="Liu J.C."/>
            <person name="Stephenson M.J."/>
            <person name="Martin A.C."/>
            <person name="Owen C."/>
            <person name="Harkess A."/>
            <person name="Leebens-Mack J."/>
            <person name="Jimenez L.E."/>
            <person name="Osbourn A."/>
            <person name="Sattely E.S."/>
        </authorList>
    </citation>
    <scope>NUCLEOTIDE SEQUENCE [LARGE SCALE GENOMIC DNA]</scope>
    <source>
        <strain evidence="2">cv. JPN11</strain>
        <tissue evidence="1">Leaf</tissue>
    </source>
</reference>
<gene>
    <name evidence="1" type="ORF">OWV82_004418</name>
</gene>
<protein>
    <submittedName>
        <fullName evidence="1">Uncharacterized protein</fullName>
    </submittedName>
</protein>